<accession>A0ACC2V5E2</accession>
<keyword evidence="2" id="KW-1185">Reference proteome</keyword>
<comment type="caution">
    <text evidence="1">The sequence shown here is derived from an EMBL/GenBank/DDBJ whole genome shotgun (WGS) entry which is preliminary data.</text>
</comment>
<dbReference type="Proteomes" id="UP001227268">
    <property type="component" value="Unassembled WGS sequence"/>
</dbReference>
<evidence type="ECO:0000313" key="2">
    <source>
        <dbReference type="Proteomes" id="UP001227268"/>
    </source>
</evidence>
<sequence length="999" mass="106647">MSSSSSSRRMWGFKSSGSSNPLPSTATSPGPQSPSATHGKLGTPGHKPGAPDVSPNKDEEDDDEEELLDGRGEEAYFGLENFGNTCYANSVLQVLYHCEPFRQFMQAYPNITLPTIPIGPSPLELVELNRKHAQDLAEAENAERNGNGASGNGNDADSKDNGANSTPSSKNRWSMAMRTRSMSTGVPPSTPGPGSIPKLQTNMGTLNERTSFFGSPPTSPTTSKGALKAQQAKADPTAQPLPVTSDPNAPVPSFLSTVQSLFQYISTSDSHPPPPPKPETAPPPGTGTSGGSTLINPHKPNQQTVRGGGPHGAGTLGKGVARPEELVQTTKRENEMFRGAQHQDAHEFFMWCLNQISADVEQLETRMEKDPELGMCPTEWNLQGHHAHVYDPHLPAGKFALDGGFKKKRPKGKTFVQSLFEGTMTNEMKCLTCETVTSRDEAFLDLSLDIEQNSSISSCLRQFSASEMLNGKNKFSCETCCGLQEAERSVKIKRAPNILALHLKRFKYIWSDNGVFMRKLSYRINFCFQLKLFNMSEDSSKPDRLYELIAVLVHIGGGTNQGHYVAAVKAKGQWMLCDDENVEPIQEGDLVRYFGEYQAGAGYVLFYQAADIDLVNLGLPPPSPPVDIAVPVEEPTSIPVRAVPPSPMSVELNPLSPTFSQMGPIGEMDPMETAMSPQARVHAALADYRTSDYRVATPEPMTPPMQSRAIDNDRNGRPRTSSSASALAPGAIRIGPERVRSASPPQGSMGGFTPARQSSVSSAGKGSKPGNWLSRRGTSRDNEQTSDSLSASRPSTAMTESSAVSSRQGSVPASNGAGSLLDPRQASTIGTSSTGLGLSVSKSPNGNPPNGSVQQSSTRPRSHTQDTSTLGLTAPSATSYESSNGSAMQHRSPSAVTPGLSYQPAPSAPMQPRAPAASPINRAPSNSPFGSLGLGKKKEEKPRTPSGGSGVLKRSLSGVSMSMKPMLSRSNTSSTLKSMMGMGGKKKDDPLLESVSERR</sequence>
<protein>
    <submittedName>
        <fullName evidence="1">Uncharacterized protein</fullName>
    </submittedName>
</protein>
<dbReference type="EMBL" id="JASBWT010000025">
    <property type="protein sequence ID" value="KAJ9094477.1"/>
    <property type="molecule type" value="Genomic_DNA"/>
</dbReference>
<evidence type="ECO:0000313" key="1">
    <source>
        <dbReference type="EMBL" id="KAJ9094477.1"/>
    </source>
</evidence>
<proteinExistence type="predicted"/>
<gene>
    <name evidence="1" type="ORF">QFC21_006016</name>
</gene>
<name>A0ACC2V5E2_9TREE</name>
<organism evidence="1 2">
    <name type="scientific">Naganishia friedmannii</name>
    <dbReference type="NCBI Taxonomy" id="89922"/>
    <lineage>
        <taxon>Eukaryota</taxon>
        <taxon>Fungi</taxon>
        <taxon>Dikarya</taxon>
        <taxon>Basidiomycota</taxon>
        <taxon>Agaricomycotina</taxon>
        <taxon>Tremellomycetes</taxon>
        <taxon>Filobasidiales</taxon>
        <taxon>Filobasidiaceae</taxon>
        <taxon>Naganishia</taxon>
    </lineage>
</organism>
<reference evidence="1" key="1">
    <citation type="submission" date="2023-04" db="EMBL/GenBank/DDBJ databases">
        <title>Draft Genome sequencing of Naganishia species isolated from polar environments using Oxford Nanopore Technology.</title>
        <authorList>
            <person name="Leo P."/>
            <person name="Venkateswaran K."/>
        </authorList>
    </citation>
    <scope>NUCLEOTIDE SEQUENCE</scope>
    <source>
        <strain evidence="1">MNA-CCFEE 5423</strain>
    </source>
</reference>